<dbReference type="AlphaFoldDB" id="A0A0F3GJB7"/>
<feature type="region of interest" description="Disordered" evidence="1">
    <location>
        <begin position="53"/>
        <end position="92"/>
    </location>
</feature>
<feature type="compositionally biased region" description="Pro residues" evidence="1">
    <location>
        <begin position="79"/>
        <end position="88"/>
    </location>
</feature>
<name>A0A0F3GJB7_9BACT</name>
<accession>A0A0F3GJB7</accession>
<dbReference type="EMBL" id="LACI01002499">
    <property type="protein sequence ID" value="KJU81917.1"/>
    <property type="molecule type" value="Genomic_DNA"/>
</dbReference>
<feature type="non-terminal residue" evidence="2">
    <location>
        <position position="134"/>
    </location>
</feature>
<gene>
    <name evidence="2" type="ORF">MBAV_005890</name>
</gene>
<feature type="compositionally biased region" description="Polar residues" evidence="1">
    <location>
        <begin position="53"/>
        <end position="64"/>
    </location>
</feature>
<keyword evidence="3" id="KW-1185">Reference proteome</keyword>
<proteinExistence type="predicted"/>
<protein>
    <submittedName>
        <fullName evidence="2">Uncharacterized protein</fullName>
    </submittedName>
</protein>
<comment type="caution">
    <text evidence="2">The sequence shown here is derived from an EMBL/GenBank/DDBJ whole genome shotgun (WGS) entry which is preliminary data.</text>
</comment>
<evidence type="ECO:0000313" key="2">
    <source>
        <dbReference type="EMBL" id="KJU81917.1"/>
    </source>
</evidence>
<reference evidence="2 3" key="1">
    <citation type="submission" date="2015-02" db="EMBL/GenBank/DDBJ databases">
        <title>Single-cell genomics of uncultivated deep-branching MTB reveals a conserved set of magnetosome genes.</title>
        <authorList>
            <person name="Kolinko S."/>
            <person name="Richter M."/>
            <person name="Glockner F.O."/>
            <person name="Brachmann A."/>
            <person name="Schuler D."/>
        </authorList>
    </citation>
    <scope>NUCLEOTIDE SEQUENCE [LARGE SCALE GENOMIC DNA]</scope>
    <source>
        <strain evidence="2">TM-1</strain>
    </source>
</reference>
<evidence type="ECO:0000256" key="1">
    <source>
        <dbReference type="SAM" id="MobiDB-lite"/>
    </source>
</evidence>
<evidence type="ECO:0000313" key="3">
    <source>
        <dbReference type="Proteomes" id="UP000033423"/>
    </source>
</evidence>
<organism evidence="2 3">
    <name type="scientific">Candidatus Magnetobacterium bavaricum</name>
    <dbReference type="NCBI Taxonomy" id="29290"/>
    <lineage>
        <taxon>Bacteria</taxon>
        <taxon>Pseudomonadati</taxon>
        <taxon>Nitrospirota</taxon>
        <taxon>Thermodesulfovibrionia</taxon>
        <taxon>Thermodesulfovibrionales</taxon>
        <taxon>Candidatus Magnetobacteriaceae</taxon>
        <taxon>Candidatus Magnetobacterium</taxon>
    </lineage>
</organism>
<dbReference type="Proteomes" id="UP000033423">
    <property type="component" value="Unassembled WGS sequence"/>
</dbReference>
<sequence>MTYEKGIDALKDGNCKISMMYFNKAIGLDPEDKTLRIGMYDFEYTPNVRLSDLQRTCQPSGTDNLPEKNQSKQTTKEPLPLPVPPATPPDANVQQGIEVKKKHPVAGDVHARGVFDEDLRLSIEDQPLSIAKNG</sequence>